<proteinExistence type="predicted"/>
<accession>A0A1A9QDF0</accession>
<protein>
    <submittedName>
        <fullName evidence="1">Uncharacterized protein</fullName>
    </submittedName>
</protein>
<comment type="caution">
    <text evidence="1">The sequence shown here is derived from an EMBL/GenBank/DDBJ whole genome shotgun (WGS) entry which is preliminary data.</text>
</comment>
<dbReference type="EMBL" id="LWUJ01000010">
    <property type="protein sequence ID" value="OAL10507.1"/>
    <property type="molecule type" value="Genomic_DNA"/>
</dbReference>
<dbReference type="Proteomes" id="UP000077623">
    <property type="component" value="Unassembled WGS sequence"/>
</dbReference>
<keyword evidence="2" id="KW-1185">Reference proteome</keyword>
<dbReference type="AlphaFoldDB" id="A0A1A9QDF0"/>
<name>A0A1A9QDF0_9MOLU</name>
<reference evidence="2" key="1">
    <citation type="submission" date="2016-04" db="EMBL/GenBank/DDBJ databases">
        <authorList>
            <person name="Quiroz-Castaneda R.E."/>
            <person name="Martinez-Ocampo F."/>
        </authorList>
    </citation>
    <scope>NUCLEOTIDE SEQUENCE [LARGE SCALE GENOMIC DNA]</scope>
    <source>
        <strain evidence="2">INIFAP01</strain>
    </source>
</reference>
<dbReference type="RefSeq" id="WP_187149741.1">
    <property type="nucleotide sequence ID" value="NZ_LWUJ01000010.1"/>
</dbReference>
<organism evidence="1 2">
    <name type="scientific">Candidatus Mycoplasma haematobovis</name>
    <dbReference type="NCBI Taxonomy" id="432608"/>
    <lineage>
        <taxon>Bacteria</taxon>
        <taxon>Bacillati</taxon>
        <taxon>Mycoplasmatota</taxon>
        <taxon>Mollicutes</taxon>
        <taxon>Mycoplasmataceae</taxon>
        <taxon>Mycoplasma</taxon>
    </lineage>
</organism>
<dbReference type="STRING" id="432608.A6V39_00385"/>
<sequence>MEIKSLAVKSAAGLIGIGGTGVAIQQVYKSLTTTDNKDDTENKEKTIADRLTNQKINLIKSEEGYQLAFKELKKTPEFIAAIKNSENNVTDKSSLSEGGNAVKSWCNKNLIAPLSQDGVDDLIEKVKDYCLDRPATIVEKLKQQGKQLVTQWKERLTSLKTTDDATKLQQELAVINPKVVALDKPTEEEASQALKTWCDNKSTTKIIEDANDEIFGKVEKRCFEAPKPAGDI</sequence>
<evidence type="ECO:0000313" key="2">
    <source>
        <dbReference type="Proteomes" id="UP000077623"/>
    </source>
</evidence>
<gene>
    <name evidence="1" type="ORF">A6V39_00385</name>
</gene>
<evidence type="ECO:0000313" key="1">
    <source>
        <dbReference type="EMBL" id="OAL10507.1"/>
    </source>
</evidence>